<protein>
    <submittedName>
        <fullName evidence="2">Uncharacterized protein</fullName>
    </submittedName>
</protein>
<keyword evidence="1" id="KW-1133">Transmembrane helix</keyword>
<dbReference type="Proteomes" id="UP000266441">
    <property type="component" value="Unassembled WGS sequence"/>
</dbReference>
<organism evidence="2 3">
    <name type="scientific">Mariniphaga sediminis</name>
    <dbReference type="NCBI Taxonomy" id="1628158"/>
    <lineage>
        <taxon>Bacteria</taxon>
        <taxon>Pseudomonadati</taxon>
        <taxon>Bacteroidota</taxon>
        <taxon>Bacteroidia</taxon>
        <taxon>Marinilabiliales</taxon>
        <taxon>Prolixibacteraceae</taxon>
        <taxon>Mariniphaga</taxon>
    </lineage>
</organism>
<dbReference type="EMBL" id="QWET01000006">
    <property type="protein sequence ID" value="RIH65332.1"/>
    <property type="molecule type" value="Genomic_DNA"/>
</dbReference>
<dbReference type="AlphaFoldDB" id="A0A399D3T7"/>
<comment type="caution">
    <text evidence="2">The sequence shown here is derived from an EMBL/GenBank/DDBJ whole genome shotgun (WGS) entry which is preliminary data.</text>
</comment>
<evidence type="ECO:0000313" key="3">
    <source>
        <dbReference type="Proteomes" id="UP000266441"/>
    </source>
</evidence>
<keyword evidence="1" id="KW-0812">Transmembrane</keyword>
<keyword evidence="1" id="KW-0472">Membrane</keyword>
<accession>A0A399D3T7</accession>
<evidence type="ECO:0000313" key="2">
    <source>
        <dbReference type="EMBL" id="RIH65332.1"/>
    </source>
</evidence>
<evidence type="ECO:0000256" key="1">
    <source>
        <dbReference type="SAM" id="Phobius"/>
    </source>
</evidence>
<feature type="transmembrane region" description="Helical" evidence="1">
    <location>
        <begin position="15"/>
        <end position="34"/>
    </location>
</feature>
<proteinExistence type="predicted"/>
<keyword evidence="3" id="KW-1185">Reference proteome</keyword>
<reference evidence="2 3" key="1">
    <citation type="journal article" date="2015" name="Int. J. Syst. Evol. Microbiol.">
        <title>Mariniphaga sediminis sp. nov., isolated from coastal sediment.</title>
        <authorList>
            <person name="Wang F.Q."/>
            <person name="Shen Q.Y."/>
            <person name="Chen G.J."/>
            <person name="Du Z.J."/>
        </authorList>
    </citation>
    <scope>NUCLEOTIDE SEQUENCE [LARGE SCALE GENOMIC DNA]</scope>
    <source>
        <strain evidence="2 3">SY21</strain>
    </source>
</reference>
<gene>
    <name evidence="2" type="ORF">D1164_09380</name>
</gene>
<sequence length="66" mass="7766">MAELEKIKDMNLKHLFYIVQFYISNVLSFAAARLHRVELLNNNHIIQYSFFTRAGADLQSVPFYSK</sequence>
<name>A0A399D3T7_9BACT</name>